<dbReference type="Pfam" id="PF25036">
    <property type="entry name" value="VPS13_VAB"/>
    <property type="match status" value="1"/>
</dbReference>
<dbReference type="InterPro" id="IPR009543">
    <property type="entry name" value="VPS13_VAB"/>
</dbReference>
<feature type="domain" description="Vacuolar protein sorting-associated protein 13 VPS13 adaptor binding" evidence="1">
    <location>
        <begin position="6"/>
        <end position="74"/>
    </location>
</feature>
<sequence length="146" mass="16295">KNMQMARVVIRVTMEKDGKKVVAVRSSIDIHNQLPHQLAVFSAEEGKELMLIEPSQSKPVPLPFAHCQFMVRPEGCFVQEKNLLPIDVEIRILDHVLPVAAGKQLLITTVDITKTLAIRVITDRLRTVQECYISKSGIGEGQLVSL</sequence>
<accession>A0A0D6L3M5</accession>
<dbReference type="Proteomes" id="UP000054495">
    <property type="component" value="Unassembled WGS sequence"/>
</dbReference>
<dbReference type="AlphaFoldDB" id="A0A0D6L3M5"/>
<reference evidence="2 3" key="1">
    <citation type="submission" date="2013-05" db="EMBL/GenBank/DDBJ databases">
        <title>Draft genome of the parasitic nematode Anyclostoma ceylanicum.</title>
        <authorList>
            <person name="Mitreva M."/>
        </authorList>
    </citation>
    <scope>NUCLEOTIDE SEQUENCE [LARGE SCALE GENOMIC DNA]</scope>
</reference>
<feature type="non-terminal residue" evidence="2">
    <location>
        <position position="1"/>
    </location>
</feature>
<keyword evidence="3" id="KW-1185">Reference proteome</keyword>
<feature type="non-terminal residue" evidence="2">
    <location>
        <position position="146"/>
    </location>
</feature>
<dbReference type="EMBL" id="KE128212">
    <property type="protein sequence ID" value="EPB65485.1"/>
    <property type="molecule type" value="Genomic_DNA"/>
</dbReference>
<evidence type="ECO:0000313" key="3">
    <source>
        <dbReference type="Proteomes" id="UP000054495"/>
    </source>
</evidence>
<organism evidence="2 3">
    <name type="scientific">Ancylostoma ceylanicum</name>
    <dbReference type="NCBI Taxonomy" id="53326"/>
    <lineage>
        <taxon>Eukaryota</taxon>
        <taxon>Metazoa</taxon>
        <taxon>Ecdysozoa</taxon>
        <taxon>Nematoda</taxon>
        <taxon>Chromadorea</taxon>
        <taxon>Rhabditida</taxon>
        <taxon>Rhabditina</taxon>
        <taxon>Rhabditomorpha</taxon>
        <taxon>Strongyloidea</taxon>
        <taxon>Ancylostomatidae</taxon>
        <taxon>Ancylostomatinae</taxon>
        <taxon>Ancylostoma</taxon>
    </lineage>
</organism>
<evidence type="ECO:0000259" key="1">
    <source>
        <dbReference type="Pfam" id="PF25036"/>
    </source>
</evidence>
<gene>
    <name evidence="2" type="ORF">ANCCEY_15451</name>
</gene>
<proteinExistence type="predicted"/>
<name>A0A0D6L3M5_9BILA</name>
<evidence type="ECO:0000313" key="2">
    <source>
        <dbReference type="EMBL" id="EPB65485.1"/>
    </source>
</evidence>
<protein>
    <recommendedName>
        <fullName evidence="1">Vacuolar protein sorting-associated protein 13 VPS13 adaptor binding domain-containing protein</fullName>
    </recommendedName>
</protein>